<comment type="caution">
    <text evidence="2">The sequence shown here is derived from an EMBL/GenBank/DDBJ whole genome shotgun (WGS) entry which is preliminary data.</text>
</comment>
<protein>
    <submittedName>
        <fullName evidence="2">Uncharacterized protein</fullName>
    </submittedName>
</protein>
<organism evidence="2 3">
    <name type="scientific">Arthrobotrys musiformis</name>
    <dbReference type="NCBI Taxonomy" id="47236"/>
    <lineage>
        <taxon>Eukaryota</taxon>
        <taxon>Fungi</taxon>
        <taxon>Dikarya</taxon>
        <taxon>Ascomycota</taxon>
        <taxon>Pezizomycotina</taxon>
        <taxon>Orbiliomycetes</taxon>
        <taxon>Orbiliales</taxon>
        <taxon>Orbiliaceae</taxon>
        <taxon>Arthrobotrys</taxon>
    </lineage>
</organism>
<name>A0AAV9VYR1_9PEZI</name>
<gene>
    <name evidence="2" type="ORF">TWF481_002249</name>
</gene>
<evidence type="ECO:0000313" key="3">
    <source>
        <dbReference type="Proteomes" id="UP001370758"/>
    </source>
</evidence>
<evidence type="ECO:0000313" key="2">
    <source>
        <dbReference type="EMBL" id="KAK6496225.1"/>
    </source>
</evidence>
<proteinExistence type="predicted"/>
<feature type="signal peptide" evidence="1">
    <location>
        <begin position="1"/>
        <end position="22"/>
    </location>
</feature>
<dbReference type="EMBL" id="JAVHJL010000011">
    <property type="protein sequence ID" value="KAK6496225.1"/>
    <property type="molecule type" value="Genomic_DNA"/>
</dbReference>
<feature type="chain" id="PRO_5043979092" evidence="1">
    <location>
        <begin position="23"/>
        <end position="99"/>
    </location>
</feature>
<keyword evidence="1" id="KW-0732">Signal</keyword>
<accession>A0AAV9VYR1</accession>
<reference evidence="2 3" key="1">
    <citation type="submission" date="2023-08" db="EMBL/GenBank/DDBJ databases">
        <authorList>
            <person name="Palmer J.M."/>
        </authorList>
    </citation>
    <scope>NUCLEOTIDE SEQUENCE [LARGE SCALE GENOMIC DNA]</scope>
    <source>
        <strain evidence="2 3">TWF481</strain>
    </source>
</reference>
<dbReference type="AlphaFoldDB" id="A0AAV9VYR1"/>
<sequence length="99" mass="9479">MYSIAYFTTVLFSLLASTLITAAPVPAPNGVAAGVITAVGVVCAFQAEQCQAVGDGVKEGVAAVGAAAGTPKVESIKGDGGVGVTISDAIGNVIGGVKA</sequence>
<keyword evidence="3" id="KW-1185">Reference proteome</keyword>
<evidence type="ECO:0000256" key="1">
    <source>
        <dbReference type="SAM" id="SignalP"/>
    </source>
</evidence>
<dbReference type="Proteomes" id="UP001370758">
    <property type="component" value="Unassembled WGS sequence"/>
</dbReference>